<reference evidence="5 6" key="1">
    <citation type="submission" date="2019-11" db="EMBL/GenBank/DDBJ databases">
        <title>Type strains purchased from KCTC, JCM and DSMZ.</title>
        <authorList>
            <person name="Lu H."/>
        </authorList>
    </citation>
    <scope>NUCLEOTIDE SEQUENCE [LARGE SCALE GENOMIC DNA]</scope>
    <source>
        <strain evidence="5 6">KCTC 42409</strain>
    </source>
</reference>
<dbReference type="InterPro" id="IPR056823">
    <property type="entry name" value="TEN-like_YD-shell"/>
</dbReference>
<feature type="signal peptide" evidence="3">
    <location>
        <begin position="1"/>
        <end position="24"/>
    </location>
</feature>
<dbReference type="RefSeq" id="WP_155440797.1">
    <property type="nucleotide sequence ID" value="NZ_WNLA01000015.1"/>
</dbReference>
<dbReference type="InterPro" id="IPR022385">
    <property type="entry name" value="Rhs_assc_core"/>
</dbReference>
<dbReference type="Pfam" id="PF25023">
    <property type="entry name" value="TEN_YD-shell"/>
    <property type="match status" value="1"/>
</dbReference>
<feature type="domain" description="Teneurin-like YD-shell" evidence="4">
    <location>
        <begin position="30"/>
        <end position="111"/>
    </location>
</feature>
<keyword evidence="1" id="KW-0677">Repeat</keyword>
<sequence length="275" mass="29672">MNKLMMKFLALVLVWLGSMTGVHAAGEAAVYYIQTDQLNTPRVITDQSQTVVWKWDSDGFGSMPPNEQPGTGSAFMFNPRFAGQYFDRESNLHYNYYRDYDPQTGRYVQSDPIGLDAGPNTYAYVGGNPLMFIDPYGLSALGDASAIAGAWVGRGVGAIAGEVVFPAGGGFVGGIIGSKAGSYGGRVAGDALNDLLFAEPMQMSKGGKSQGRNWATESAKSEAQSSGQDPCDVLGEWLRQAKAAGNVKRALDIIEAQKFMDCRNKDKRKNKYRCG</sequence>
<dbReference type="Gene3D" id="2.180.10.10">
    <property type="entry name" value="RHS repeat-associated core"/>
    <property type="match status" value="1"/>
</dbReference>
<keyword evidence="6" id="KW-1185">Reference proteome</keyword>
<comment type="caution">
    <text evidence="5">The sequence shown here is derived from an EMBL/GenBank/DDBJ whole genome shotgun (WGS) entry which is preliminary data.</text>
</comment>
<dbReference type="PANTHER" id="PTHR32305:SF15">
    <property type="entry name" value="PROTEIN RHSA-RELATED"/>
    <property type="match status" value="1"/>
</dbReference>
<proteinExistence type="predicted"/>
<keyword evidence="3" id="KW-0732">Signal</keyword>
<dbReference type="AlphaFoldDB" id="A0A6L6Q4T2"/>
<dbReference type="Proteomes" id="UP000484015">
    <property type="component" value="Unassembled WGS sequence"/>
</dbReference>
<feature type="compositionally biased region" description="Polar residues" evidence="2">
    <location>
        <begin position="210"/>
        <end position="228"/>
    </location>
</feature>
<evidence type="ECO:0000313" key="5">
    <source>
        <dbReference type="EMBL" id="MTW04449.1"/>
    </source>
</evidence>
<dbReference type="EMBL" id="WNLA01000015">
    <property type="protein sequence ID" value="MTW04449.1"/>
    <property type="molecule type" value="Genomic_DNA"/>
</dbReference>
<dbReference type="PANTHER" id="PTHR32305">
    <property type="match status" value="1"/>
</dbReference>
<evidence type="ECO:0000256" key="2">
    <source>
        <dbReference type="SAM" id="MobiDB-lite"/>
    </source>
</evidence>
<feature type="chain" id="PRO_5026826684" description="Teneurin-like YD-shell domain-containing protein" evidence="3">
    <location>
        <begin position="25"/>
        <end position="275"/>
    </location>
</feature>
<name>A0A6L6Q4T2_9BURK</name>
<feature type="region of interest" description="Disordered" evidence="2">
    <location>
        <begin position="203"/>
        <end position="229"/>
    </location>
</feature>
<dbReference type="PRINTS" id="PR00394">
    <property type="entry name" value="RHSPROTEIN"/>
</dbReference>
<evidence type="ECO:0000256" key="3">
    <source>
        <dbReference type="SAM" id="SignalP"/>
    </source>
</evidence>
<protein>
    <recommendedName>
        <fullName evidence="4">Teneurin-like YD-shell domain-containing protein</fullName>
    </recommendedName>
</protein>
<dbReference type="OrthoDB" id="3078518at2"/>
<evidence type="ECO:0000313" key="6">
    <source>
        <dbReference type="Proteomes" id="UP000484015"/>
    </source>
</evidence>
<dbReference type="InterPro" id="IPR050708">
    <property type="entry name" value="T6SS_VgrG/RHS"/>
</dbReference>
<organism evidence="5 6">
    <name type="scientific">Pseudoduganella ginsengisoli</name>
    <dbReference type="NCBI Taxonomy" id="1462440"/>
    <lineage>
        <taxon>Bacteria</taxon>
        <taxon>Pseudomonadati</taxon>
        <taxon>Pseudomonadota</taxon>
        <taxon>Betaproteobacteria</taxon>
        <taxon>Burkholderiales</taxon>
        <taxon>Oxalobacteraceae</taxon>
        <taxon>Telluria group</taxon>
        <taxon>Pseudoduganella</taxon>
    </lineage>
</organism>
<accession>A0A6L6Q4T2</accession>
<evidence type="ECO:0000256" key="1">
    <source>
        <dbReference type="ARBA" id="ARBA00022737"/>
    </source>
</evidence>
<dbReference type="NCBIfam" id="TIGR03696">
    <property type="entry name" value="Rhs_assc_core"/>
    <property type="match status" value="1"/>
</dbReference>
<gene>
    <name evidence="5" type="ORF">GM668_20445</name>
</gene>
<evidence type="ECO:0000259" key="4">
    <source>
        <dbReference type="Pfam" id="PF25023"/>
    </source>
</evidence>